<proteinExistence type="predicted"/>
<reference evidence="1 4" key="2">
    <citation type="submission" date="2019-09" db="EMBL/GenBank/DDBJ databases">
        <title>Draft genome sequencing and comparative genomics of hatchery-associated Vibrios.</title>
        <authorList>
            <person name="Kehlet-Delgado H."/>
            <person name="Mueller R.S."/>
        </authorList>
    </citation>
    <scope>NUCLEOTIDE SEQUENCE [LARGE SCALE GENOMIC DNA]</scope>
    <source>
        <strain evidence="1 4">99-46-Y</strain>
    </source>
</reference>
<dbReference type="EMBL" id="RSFA01000047">
    <property type="protein sequence ID" value="RSD30956.1"/>
    <property type="molecule type" value="Genomic_DNA"/>
</dbReference>
<comment type="caution">
    <text evidence="2">The sequence shown here is derived from an EMBL/GenBank/DDBJ whole genome shotgun (WGS) entry which is preliminary data.</text>
</comment>
<dbReference type="Proteomes" id="UP000565719">
    <property type="component" value="Unassembled WGS sequence"/>
</dbReference>
<dbReference type="Proteomes" id="UP000269041">
    <property type="component" value="Unassembled WGS sequence"/>
</dbReference>
<organism evidence="2 3">
    <name type="scientific">Vibrio pectenicida</name>
    <dbReference type="NCBI Taxonomy" id="62763"/>
    <lineage>
        <taxon>Bacteria</taxon>
        <taxon>Pseudomonadati</taxon>
        <taxon>Pseudomonadota</taxon>
        <taxon>Gammaproteobacteria</taxon>
        <taxon>Vibrionales</taxon>
        <taxon>Vibrionaceae</taxon>
        <taxon>Vibrio</taxon>
    </lineage>
</organism>
<sequence length="130" mass="15728">MLLTPEENTFIKQLIALRKRKEERLQIRWNKLDEEQINCKNERQIAYQLWSESRELLVISEHPQQPLSRNELNQLLSDRRSQYAQERARAEKIDYWDRRVEQLDTEKAELVRQKSVLIKGQEKLKGVLNE</sequence>
<dbReference type="OrthoDB" id="5875091at2"/>
<evidence type="ECO:0000313" key="3">
    <source>
        <dbReference type="Proteomes" id="UP000269041"/>
    </source>
</evidence>
<dbReference type="EMBL" id="VTXC01000077">
    <property type="protein sequence ID" value="NOH73267.1"/>
    <property type="molecule type" value="Genomic_DNA"/>
</dbReference>
<protein>
    <submittedName>
        <fullName evidence="2">Uncharacterized protein</fullName>
    </submittedName>
</protein>
<reference evidence="2 3" key="1">
    <citation type="submission" date="2018-12" db="EMBL/GenBank/DDBJ databases">
        <title>Genomic taxonomy of the Vibrionaceae family.</title>
        <authorList>
            <person name="Gomez-Gil B."/>
            <person name="Enciso-Ibarra K."/>
        </authorList>
    </citation>
    <scope>NUCLEOTIDE SEQUENCE [LARGE SCALE GENOMIC DNA]</scope>
    <source>
        <strain evidence="2 3">CAIM 594</strain>
    </source>
</reference>
<dbReference type="RefSeq" id="WP_125321612.1">
    <property type="nucleotide sequence ID" value="NZ_AP024889.1"/>
</dbReference>
<name>A0A427U2R7_9VIBR</name>
<evidence type="ECO:0000313" key="4">
    <source>
        <dbReference type="Proteomes" id="UP000565719"/>
    </source>
</evidence>
<evidence type="ECO:0000313" key="2">
    <source>
        <dbReference type="EMBL" id="RSD30956.1"/>
    </source>
</evidence>
<dbReference type="AlphaFoldDB" id="A0A427U2R7"/>
<gene>
    <name evidence="2" type="ORF">EJA03_11365</name>
    <name evidence="1" type="ORF">F0225_18280</name>
</gene>
<evidence type="ECO:0000313" key="1">
    <source>
        <dbReference type="EMBL" id="NOH73267.1"/>
    </source>
</evidence>
<accession>A0A427U2R7</accession>
<keyword evidence="3" id="KW-1185">Reference proteome</keyword>